<feature type="signal peptide" evidence="11">
    <location>
        <begin position="1"/>
        <end position="35"/>
    </location>
</feature>
<accession>V8NIX4</accession>
<feature type="non-terminal residue" evidence="13">
    <location>
        <position position="1"/>
    </location>
</feature>
<evidence type="ECO:0000313" key="14">
    <source>
        <dbReference type="Proteomes" id="UP000018936"/>
    </source>
</evidence>
<gene>
    <name evidence="13" type="primary">PTX3</name>
    <name evidence="13" type="ORF">L345_12655</name>
</gene>
<sequence>MPMCLTCANSLSWKFYSKMFPFMILFFALCYSSFTQNTDEYDDLFFLNFDNEIESVIPATEETISCDCQREHTEWDKLFIMLENSQMKENMLLESLDEILKVELQMLRTEMLQFVENFAGTCTTYLEKTTTQIWSQMDQMITKSRASGGRSGMLYEIKQEKILQEILQLNQNLSNRLSQLERVWQWRAEESDQRSHSSEEGRVGYITHGSNFMLKSLWQELQETKAELKKSQKKTMKPSLPAGCETVILFPMRSKKIFVSVHPTGEMALFSFTACTWVKVTEALDKTIVFSYGTKNNPYEIQLYLNYDSVVLAVKSNFNKIFAPKVISSGEWTHICSTWGSVNGTISLWINGKVVVTSSEISEDHIIPDGGILQIGQEKNGCCVGGGFNESLAFSGKITGFNIWDRILSDKEIIRQSEEDACNNRGNIVGWGVTEILPHGGAQYIFSP</sequence>
<dbReference type="Gene3D" id="2.60.120.200">
    <property type="match status" value="1"/>
</dbReference>
<dbReference type="PROSITE" id="PS00289">
    <property type="entry name" value="PTX_1"/>
    <property type="match status" value="1"/>
</dbReference>
<dbReference type="EMBL" id="AZIM01003785">
    <property type="protein sequence ID" value="ETE61593.1"/>
    <property type="molecule type" value="Genomic_DNA"/>
</dbReference>
<keyword evidence="4" id="KW-1015">Disulfide bond</keyword>
<comment type="subcellular location">
    <subcellularLocation>
        <location evidence="1">Secreted</location>
    </subcellularLocation>
</comment>
<evidence type="ECO:0000256" key="7">
    <source>
        <dbReference type="ARBA" id="ARBA00064758"/>
    </source>
</evidence>
<dbReference type="GO" id="GO:0001849">
    <property type="term" value="F:complement component C1q complex binding"/>
    <property type="evidence" value="ECO:0007669"/>
    <property type="project" value="TreeGrafter"/>
</dbReference>
<evidence type="ECO:0000256" key="3">
    <source>
        <dbReference type="ARBA" id="ARBA00022729"/>
    </source>
</evidence>
<evidence type="ECO:0000256" key="6">
    <source>
        <dbReference type="ARBA" id="ARBA00057134"/>
    </source>
</evidence>
<dbReference type="GO" id="GO:0045087">
    <property type="term" value="P:innate immune response"/>
    <property type="evidence" value="ECO:0007669"/>
    <property type="project" value="TreeGrafter"/>
</dbReference>
<dbReference type="PANTHER" id="PTHR46943:SF1">
    <property type="entry name" value="PENTRAXIN-RELATED PROTEIN PTX3"/>
    <property type="match status" value="1"/>
</dbReference>
<evidence type="ECO:0000256" key="8">
    <source>
        <dbReference type="ARBA" id="ARBA00073233"/>
    </source>
</evidence>
<keyword evidence="3 11" id="KW-0732">Signal</keyword>
<evidence type="ECO:0000256" key="1">
    <source>
        <dbReference type="ARBA" id="ARBA00004613"/>
    </source>
</evidence>
<dbReference type="InterPro" id="IPR030476">
    <property type="entry name" value="Pentaxin_CS"/>
</dbReference>
<comment type="function">
    <text evidence="6">Plays a role in the regulation of innate resistance to pathogens, inflammatory reactions, possibly clearance of self-components and female fertility.</text>
</comment>
<comment type="caution">
    <text evidence="13">The sequence shown here is derived from an EMBL/GenBank/DDBJ whole genome shotgun (WGS) entry which is preliminary data.</text>
</comment>
<reference evidence="13 14" key="1">
    <citation type="journal article" date="2013" name="Proc. Natl. Acad. Sci. U.S.A.">
        <title>The king cobra genome reveals dynamic gene evolution and adaptation in the snake venom system.</title>
        <authorList>
            <person name="Vonk F.J."/>
            <person name="Casewell N.R."/>
            <person name="Henkel C.V."/>
            <person name="Heimberg A.M."/>
            <person name="Jansen H.J."/>
            <person name="McCleary R.J."/>
            <person name="Kerkkamp H.M."/>
            <person name="Vos R.A."/>
            <person name="Guerreiro I."/>
            <person name="Calvete J.J."/>
            <person name="Wuster W."/>
            <person name="Woods A.E."/>
            <person name="Logan J.M."/>
            <person name="Harrison R.A."/>
            <person name="Castoe T.A."/>
            <person name="de Koning A.P."/>
            <person name="Pollock D.D."/>
            <person name="Yandell M."/>
            <person name="Calderon D."/>
            <person name="Renjifo C."/>
            <person name="Currier R.B."/>
            <person name="Salgado D."/>
            <person name="Pla D."/>
            <person name="Sanz L."/>
            <person name="Hyder A.S."/>
            <person name="Ribeiro J.M."/>
            <person name="Arntzen J.W."/>
            <person name="van den Thillart G.E."/>
            <person name="Boetzer M."/>
            <person name="Pirovano W."/>
            <person name="Dirks R.P."/>
            <person name="Spaink H.P."/>
            <person name="Duboule D."/>
            <person name="McGlinn E."/>
            <person name="Kini R.M."/>
            <person name="Richardson M.K."/>
        </authorList>
    </citation>
    <scope>NUCLEOTIDE SEQUENCE</scope>
    <source>
        <tissue evidence="13">Blood</tissue>
    </source>
</reference>
<dbReference type="GO" id="GO:0005615">
    <property type="term" value="C:extracellular space"/>
    <property type="evidence" value="ECO:0007669"/>
    <property type="project" value="TreeGrafter"/>
</dbReference>
<dbReference type="PANTHER" id="PTHR46943">
    <property type="entry name" value="PENTRAXIN-RELATED PROTEIN PTX3"/>
    <property type="match status" value="1"/>
</dbReference>
<dbReference type="AlphaFoldDB" id="V8NIX4"/>
<keyword evidence="14" id="KW-1185">Reference proteome</keyword>
<comment type="caution">
    <text evidence="10">Lacks conserved residue(s) required for the propagation of feature annotation.</text>
</comment>
<protein>
    <recommendedName>
        <fullName evidence="8">Pentraxin-related protein PTX3</fullName>
    </recommendedName>
    <alternativeName>
        <fullName evidence="9">Pentaxin-related protein PTX3</fullName>
    </alternativeName>
</protein>
<dbReference type="OrthoDB" id="10009351at2759"/>
<evidence type="ECO:0000256" key="2">
    <source>
        <dbReference type="ARBA" id="ARBA00022525"/>
    </source>
</evidence>
<dbReference type="FunFam" id="2.60.120.200:FF:000110">
    <property type="entry name" value="pentraxin-related protein PTX3"/>
    <property type="match status" value="1"/>
</dbReference>
<feature type="domain" description="Pentraxin (PTX)" evidence="12">
    <location>
        <begin position="244"/>
        <end position="448"/>
    </location>
</feature>
<name>V8NIX4_OPHHA</name>
<dbReference type="InterPro" id="IPR042837">
    <property type="entry name" value="PTX3"/>
</dbReference>
<evidence type="ECO:0000256" key="5">
    <source>
        <dbReference type="ARBA" id="ARBA00023180"/>
    </source>
</evidence>
<evidence type="ECO:0000256" key="10">
    <source>
        <dbReference type="PROSITE-ProRule" id="PRU01172"/>
    </source>
</evidence>
<proteinExistence type="predicted"/>
<dbReference type="PROSITE" id="PS51828">
    <property type="entry name" value="PTX_2"/>
    <property type="match status" value="1"/>
</dbReference>
<dbReference type="Pfam" id="PF26206">
    <property type="entry name" value="PTX3_N"/>
    <property type="match status" value="1"/>
</dbReference>
<dbReference type="SUPFAM" id="SSF49899">
    <property type="entry name" value="Concanavalin A-like lectins/glucanases"/>
    <property type="match status" value="1"/>
</dbReference>
<comment type="subunit">
    <text evidence="7">Homooctamer; disulfide-linked. Binds to C1q.</text>
</comment>
<evidence type="ECO:0000259" key="12">
    <source>
        <dbReference type="PROSITE" id="PS51828"/>
    </source>
</evidence>
<keyword evidence="2" id="KW-0964">Secreted</keyword>
<organism evidence="13 14">
    <name type="scientific">Ophiophagus hannah</name>
    <name type="common">King cobra</name>
    <name type="synonym">Naja hannah</name>
    <dbReference type="NCBI Taxonomy" id="8665"/>
    <lineage>
        <taxon>Eukaryota</taxon>
        <taxon>Metazoa</taxon>
        <taxon>Chordata</taxon>
        <taxon>Craniata</taxon>
        <taxon>Vertebrata</taxon>
        <taxon>Euteleostomi</taxon>
        <taxon>Lepidosauria</taxon>
        <taxon>Squamata</taxon>
        <taxon>Bifurcata</taxon>
        <taxon>Unidentata</taxon>
        <taxon>Episquamata</taxon>
        <taxon>Toxicofera</taxon>
        <taxon>Serpentes</taxon>
        <taxon>Colubroidea</taxon>
        <taxon>Elapidae</taxon>
        <taxon>Elapinae</taxon>
        <taxon>Ophiophagus</taxon>
    </lineage>
</organism>
<dbReference type="SMART" id="SM00159">
    <property type="entry name" value="PTX"/>
    <property type="match status" value="1"/>
</dbReference>
<dbReference type="PRINTS" id="PR00895">
    <property type="entry name" value="PENTAXIN"/>
</dbReference>
<evidence type="ECO:0000256" key="11">
    <source>
        <dbReference type="SAM" id="SignalP"/>
    </source>
</evidence>
<dbReference type="InterPro" id="IPR013320">
    <property type="entry name" value="ConA-like_dom_sf"/>
</dbReference>
<dbReference type="Proteomes" id="UP000018936">
    <property type="component" value="Unassembled WGS sequence"/>
</dbReference>
<evidence type="ECO:0000313" key="13">
    <source>
        <dbReference type="EMBL" id="ETE61593.1"/>
    </source>
</evidence>
<dbReference type="Pfam" id="PF00354">
    <property type="entry name" value="Pentaxin"/>
    <property type="match status" value="1"/>
</dbReference>
<keyword evidence="5" id="KW-0325">Glycoprotein</keyword>
<feature type="chain" id="PRO_5004770827" description="Pentraxin-related protein PTX3" evidence="11">
    <location>
        <begin position="36"/>
        <end position="448"/>
    </location>
</feature>
<evidence type="ECO:0000256" key="9">
    <source>
        <dbReference type="ARBA" id="ARBA00083262"/>
    </source>
</evidence>
<evidence type="ECO:0000256" key="4">
    <source>
        <dbReference type="ARBA" id="ARBA00023157"/>
    </source>
</evidence>
<dbReference type="InterPro" id="IPR001759">
    <property type="entry name" value="PTX_dom"/>
</dbReference>
<dbReference type="InterPro" id="IPR058832">
    <property type="entry name" value="PTX3_N"/>
</dbReference>
<dbReference type="GO" id="GO:0044793">
    <property type="term" value="P:host-mediated suppression of viral proces"/>
    <property type="evidence" value="ECO:0007669"/>
    <property type="project" value="TreeGrafter"/>
</dbReference>